<dbReference type="PANTHER" id="PTHR43400">
    <property type="entry name" value="FUMARATE REDUCTASE"/>
    <property type="match status" value="1"/>
</dbReference>
<feature type="signal peptide" evidence="6">
    <location>
        <begin position="1"/>
        <end position="21"/>
    </location>
</feature>
<dbReference type="Gene3D" id="3.50.50.60">
    <property type="entry name" value="FAD/NAD(P)-binding domain"/>
    <property type="match status" value="1"/>
</dbReference>
<evidence type="ECO:0000313" key="9">
    <source>
        <dbReference type="Proteomes" id="UP000501727"/>
    </source>
</evidence>
<keyword evidence="9" id="KW-1185">Reference proteome</keyword>
<evidence type="ECO:0000256" key="6">
    <source>
        <dbReference type="SAM" id="SignalP"/>
    </source>
</evidence>
<keyword evidence="2" id="KW-0285">Flavoprotein</keyword>
<dbReference type="InterPro" id="IPR036188">
    <property type="entry name" value="FAD/NAD-bd_sf"/>
</dbReference>
<feature type="chain" id="PRO_5039093930" evidence="6">
    <location>
        <begin position="22"/>
        <end position="530"/>
    </location>
</feature>
<dbReference type="InterPro" id="IPR050315">
    <property type="entry name" value="FAD-oxidoreductase_2"/>
</dbReference>
<reference evidence="9" key="1">
    <citation type="journal article" date="2020" name="Microbiol. Resour. Announc.">
        <title>Complete Genome Sequence of Adlercreutzia sp. Strain 8CFCBH1, a Potent Producer of Equol, Isolated from Healthy Japanese Feces.</title>
        <authorList>
            <person name="Ogata Y."/>
            <person name="Sakamoto M."/>
            <person name="Ohkuma M."/>
            <person name="Hattori M."/>
            <person name="Suda W."/>
        </authorList>
    </citation>
    <scope>NUCLEOTIDE SEQUENCE [LARGE SCALE GENOMIC DNA]</scope>
    <source>
        <strain evidence="9">8CFCBH1</strain>
    </source>
</reference>
<evidence type="ECO:0000256" key="2">
    <source>
        <dbReference type="ARBA" id="ARBA00022630"/>
    </source>
</evidence>
<dbReference type="GO" id="GO:0008202">
    <property type="term" value="P:steroid metabolic process"/>
    <property type="evidence" value="ECO:0007669"/>
    <property type="project" value="UniProtKB-ARBA"/>
</dbReference>
<evidence type="ECO:0000256" key="1">
    <source>
        <dbReference type="ARBA" id="ARBA00001974"/>
    </source>
</evidence>
<reference evidence="9" key="2">
    <citation type="submission" date="2020-03" db="EMBL/GenBank/DDBJ databases">
        <title>Complete Genome Sequence of Adlercreutzia sp. strain 8CFCBH1 Producing Equol, Isolated from Healthy Japanese Feces.</title>
        <authorList>
            <person name="Ogata Y."/>
            <person name="Sakamoto M."/>
            <person name="Ohkuma M."/>
            <person name="Hattori M."/>
            <person name="Suda W."/>
        </authorList>
    </citation>
    <scope>NUCLEOTIDE SEQUENCE [LARGE SCALE GENOMIC DNA]</scope>
    <source>
        <strain evidence="9">8CFCBH1</strain>
    </source>
</reference>
<feature type="region of interest" description="Disordered" evidence="5">
    <location>
        <begin position="36"/>
        <end position="55"/>
    </location>
</feature>
<dbReference type="Gene3D" id="3.90.700.10">
    <property type="entry name" value="Succinate dehydrogenase/fumarate reductase flavoprotein, catalytic domain"/>
    <property type="match status" value="1"/>
</dbReference>
<dbReference type="Proteomes" id="UP000501727">
    <property type="component" value="Chromosome"/>
</dbReference>
<dbReference type="PROSITE" id="PS51318">
    <property type="entry name" value="TAT"/>
    <property type="match status" value="1"/>
</dbReference>
<comment type="cofactor">
    <cofactor evidence="1">
        <name>FAD</name>
        <dbReference type="ChEBI" id="CHEBI:57692"/>
    </cofactor>
</comment>
<evidence type="ECO:0000256" key="3">
    <source>
        <dbReference type="ARBA" id="ARBA00022827"/>
    </source>
</evidence>
<dbReference type="SUPFAM" id="SSF51905">
    <property type="entry name" value="FAD/NAD(P)-binding domain"/>
    <property type="match status" value="1"/>
</dbReference>
<accession>A0A6F8SII5</accession>
<dbReference type="RefSeq" id="WP_173112094.1">
    <property type="nucleotide sequence ID" value="NZ_AP022829.1"/>
</dbReference>
<dbReference type="PROSITE" id="PS51257">
    <property type="entry name" value="PROKAR_LIPOPROTEIN"/>
    <property type="match status" value="1"/>
</dbReference>
<dbReference type="EMBL" id="AP022829">
    <property type="protein sequence ID" value="BCA88059.1"/>
    <property type="molecule type" value="Genomic_DNA"/>
</dbReference>
<evidence type="ECO:0000313" key="8">
    <source>
        <dbReference type="EMBL" id="BCA88059.1"/>
    </source>
</evidence>
<protein>
    <submittedName>
        <fullName evidence="8">Fumarate reductase</fullName>
    </submittedName>
</protein>
<sequence length="530" mass="54480">MDLSRRSFFAGALCAGGAALAGLAGCAPSSTEASADQGTLAGTGANQEAPTHNPISTEQADVVIVGSGTAGTVAACRAAELGLSVICLEKNSGLGGTSAVAEGFCGIGSKAQAAQNITVDPNAVVADTLAYHHYGCLGPVVRAFADNSGATIDWLEDHGTAWASIAALGDSYQVWHLPADESGMPTHVGDVLSVIQPAAEELGVQFRISTPFTGLRVEDGCVTGVYAEGSDGEILIESRAVILASGGYANNQGMFEKFTGRPYANVHVWGMEGRDGDGIAHAVAEAGADTHHPEAVMWHTGMLDGTSAFSDIPNYIVTMQPTMRVNEAGIRYFNEAATSDFTAVGNVLTTNAANFAIFDDAFIDHIETAGPWMPMPNLGAFAGQPYACREGLLTCEGLVQADSIEELARALGLDSATLAATVERFNGFCAAGADEDYGLPANMLLPVSTPPFYGARITPTLFTTVGGLRVNDRMQVMGTDGSPIEGLFAAGGDAAGLYGANYDVDVCSGSQQGWAATSGRLAAEAAAAQK</sequence>
<evidence type="ECO:0000256" key="5">
    <source>
        <dbReference type="SAM" id="MobiDB-lite"/>
    </source>
</evidence>
<dbReference type="Pfam" id="PF00890">
    <property type="entry name" value="FAD_binding_2"/>
    <property type="match status" value="1"/>
</dbReference>
<dbReference type="InterPro" id="IPR027477">
    <property type="entry name" value="Succ_DH/fumarate_Rdtase_cat_sf"/>
</dbReference>
<dbReference type="SUPFAM" id="SSF56425">
    <property type="entry name" value="Succinate dehydrogenase/fumarate reductase flavoprotein, catalytic domain"/>
    <property type="match status" value="1"/>
</dbReference>
<name>A0A6F8SII5_9ACTN</name>
<dbReference type="InterPro" id="IPR003953">
    <property type="entry name" value="FAD-dep_OxRdtase_2_FAD-bd"/>
</dbReference>
<proteinExistence type="predicted"/>
<feature type="compositionally biased region" description="Polar residues" evidence="5">
    <location>
        <begin position="44"/>
        <end position="55"/>
    </location>
</feature>
<dbReference type="KEGG" id="ahat:ADCFC_06780"/>
<evidence type="ECO:0000256" key="4">
    <source>
        <dbReference type="ARBA" id="ARBA00023002"/>
    </source>
</evidence>
<dbReference type="InterPro" id="IPR006311">
    <property type="entry name" value="TAT_signal"/>
</dbReference>
<keyword evidence="4" id="KW-0560">Oxidoreductase</keyword>
<dbReference type="AlphaFoldDB" id="A0A6F8SII5"/>
<gene>
    <name evidence="8" type="ORF">ADCFC_05570</name>
</gene>
<dbReference type="PANTHER" id="PTHR43400:SF10">
    <property type="entry name" value="3-OXOSTEROID 1-DEHYDROGENASE"/>
    <property type="match status" value="1"/>
</dbReference>
<keyword evidence="3" id="KW-0274">FAD</keyword>
<organism evidence="8 9">
    <name type="scientific">Adlercreutzia hattorii</name>
    <dbReference type="NCBI Taxonomy" id="2707299"/>
    <lineage>
        <taxon>Bacteria</taxon>
        <taxon>Bacillati</taxon>
        <taxon>Actinomycetota</taxon>
        <taxon>Coriobacteriia</taxon>
        <taxon>Eggerthellales</taxon>
        <taxon>Eggerthellaceae</taxon>
        <taxon>Adlercreutzia</taxon>
    </lineage>
</organism>
<feature type="domain" description="FAD-dependent oxidoreductase 2 FAD-binding" evidence="7">
    <location>
        <begin position="61"/>
        <end position="501"/>
    </location>
</feature>
<dbReference type="GO" id="GO:0033765">
    <property type="term" value="F:steroid dehydrogenase activity, acting on the CH-CH group of donors"/>
    <property type="evidence" value="ECO:0007669"/>
    <property type="project" value="UniProtKB-ARBA"/>
</dbReference>
<evidence type="ECO:0000259" key="7">
    <source>
        <dbReference type="Pfam" id="PF00890"/>
    </source>
</evidence>
<keyword evidence="6" id="KW-0732">Signal</keyword>